<gene>
    <name evidence="1" type="ORF">JRV97_05310</name>
</gene>
<evidence type="ECO:0000313" key="2">
    <source>
        <dbReference type="Proteomes" id="UP001232493"/>
    </source>
</evidence>
<dbReference type="RefSeq" id="WP_281000907.1">
    <property type="nucleotide sequence ID" value="NZ_CP069362.1"/>
</dbReference>
<proteinExistence type="predicted"/>
<keyword evidence="2" id="KW-1185">Reference proteome</keyword>
<protein>
    <submittedName>
        <fullName evidence="1">Uncharacterized protein</fullName>
    </submittedName>
</protein>
<dbReference type="Proteomes" id="UP001232493">
    <property type="component" value="Chromosome"/>
</dbReference>
<dbReference type="EMBL" id="CP069362">
    <property type="protein sequence ID" value="WGS65967.1"/>
    <property type="molecule type" value="Genomic_DNA"/>
</dbReference>
<evidence type="ECO:0000313" key="1">
    <source>
        <dbReference type="EMBL" id="WGS65967.1"/>
    </source>
</evidence>
<name>A0ABY8PTM1_9BACT</name>
<sequence>MHKRVFKRLKNYDDVKKYFENEIKDEKVLEVVKEILFEEEDRAFKLIEEEDKIRFIKFYRSGSCELCYEEYVDETKEKLESWKQKEPDFRDNSLYLEIIFEVREK</sequence>
<organism evidence="1 2">
    <name type="scientific">Marinitoga aeolica</name>
    <dbReference type="NCBI Taxonomy" id="2809031"/>
    <lineage>
        <taxon>Bacteria</taxon>
        <taxon>Thermotogati</taxon>
        <taxon>Thermotogota</taxon>
        <taxon>Thermotogae</taxon>
        <taxon>Petrotogales</taxon>
        <taxon>Petrotogaceae</taxon>
        <taxon>Marinitoga</taxon>
    </lineage>
</organism>
<reference evidence="1 2" key="1">
    <citation type="submission" date="2021-02" db="EMBL/GenBank/DDBJ databases">
        <title>Characterization of Marinitoga sp. nov. str. BP5-C20A.</title>
        <authorList>
            <person name="Erauso G."/>
            <person name="Postec A."/>
        </authorList>
    </citation>
    <scope>NUCLEOTIDE SEQUENCE [LARGE SCALE GENOMIC DNA]</scope>
    <source>
        <strain evidence="1 2">BP5-C20A</strain>
    </source>
</reference>
<accession>A0ABY8PTM1</accession>